<evidence type="ECO:0000313" key="1">
    <source>
        <dbReference type="EMBL" id="EQD69788.1"/>
    </source>
</evidence>
<protein>
    <submittedName>
        <fullName evidence="1">Uncharacterized protein</fullName>
    </submittedName>
</protein>
<dbReference type="Gene3D" id="3.40.50.150">
    <property type="entry name" value="Vaccinia Virus protein VP39"/>
    <property type="match status" value="1"/>
</dbReference>
<dbReference type="EMBL" id="AUZX01004812">
    <property type="protein sequence ID" value="EQD69788.1"/>
    <property type="molecule type" value="Genomic_DNA"/>
</dbReference>
<gene>
    <name evidence="1" type="ORF">B1A_06640</name>
</gene>
<proteinExistence type="predicted"/>
<organism evidence="1">
    <name type="scientific">mine drainage metagenome</name>
    <dbReference type="NCBI Taxonomy" id="410659"/>
    <lineage>
        <taxon>unclassified sequences</taxon>
        <taxon>metagenomes</taxon>
        <taxon>ecological metagenomes</taxon>
    </lineage>
</organism>
<dbReference type="SUPFAM" id="SSF53335">
    <property type="entry name" value="S-adenosyl-L-methionine-dependent methyltransferases"/>
    <property type="match status" value="1"/>
</dbReference>
<accession>T1BMJ9</accession>
<reference evidence="1" key="2">
    <citation type="journal article" date="2014" name="ISME J.">
        <title>Microbial stratification in low pH oxic and suboxic macroscopic growths along an acid mine drainage.</title>
        <authorList>
            <person name="Mendez-Garcia C."/>
            <person name="Mesa V."/>
            <person name="Sprenger R.R."/>
            <person name="Richter M."/>
            <person name="Diez M.S."/>
            <person name="Solano J."/>
            <person name="Bargiela R."/>
            <person name="Golyshina O.V."/>
            <person name="Manteca A."/>
            <person name="Ramos J.L."/>
            <person name="Gallego J.R."/>
            <person name="Llorente I."/>
            <person name="Martins Dos Santos V.A."/>
            <person name="Jensen O.N."/>
            <person name="Pelaez A.I."/>
            <person name="Sanchez J."/>
            <person name="Ferrer M."/>
        </authorList>
    </citation>
    <scope>NUCLEOTIDE SEQUENCE</scope>
</reference>
<feature type="non-terminal residue" evidence="1">
    <location>
        <position position="81"/>
    </location>
</feature>
<dbReference type="InterPro" id="IPR029063">
    <property type="entry name" value="SAM-dependent_MTases_sf"/>
</dbReference>
<dbReference type="AlphaFoldDB" id="T1BMJ9"/>
<comment type="caution">
    <text evidence="1">The sequence shown here is derived from an EMBL/GenBank/DDBJ whole genome shotgun (WGS) entry which is preliminary data.</text>
</comment>
<sequence length="81" mass="9112">MQVALSPIIKKTVKKQFNRAYLNPPFSQDGEPESMFIDAAMETLLPGGVLAAVVLAGVFADEEHQEWRKRFLKHHHLLGVI</sequence>
<name>T1BMJ9_9ZZZZ</name>
<reference evidence="1" key="1">
    <citation type="submission" date="2013-08" db="EMBL/GenBank/DDBJ databases">
        <authorList>
            <person name="Mendez C."/>
            <person name="Richter M."/>
            <person name="Ferrer M."/>
            <person name="Sanchez J."/>
        </authorList>
    </citation>
    <scope>NUCLEOTIDE SEQUENCE</scope>
</reference>